<evidence type="ECO:0000256" key="5">
    <source>
        <dbReference type="ARBA" id="ARBA00023002"/>
    </source>
</evidence>
<dbReference type="PANTHER" id="PTHR42803">
    <property type="entry name" value="ACYL-COA DEHYDROGENASE"/>
    <property type="match status" value="1"/>
</dbReference>
<feature type="domain" description="Acyl-CoA dehydrogenase/oxidase N-terminal" evidence="13">
    <location>
        <begin position="45"/>
        <end position="156"/>
    </location>
</feature>
<protein>
    <recommendedName>
        <fullName evidence="9">3-methylmercaptopropionyl-CoA dehydrogenase</fullName>
        <ecNumber evidence="8">1.3.99.41</ecNumber>
    </recommendedName>
</protein>
<comment type="cofactor">
    <cofactor evidence="1 10">
        <name>FAD</name>
        <dbReference type="ChEBI" id="CHEBI:57692"/>
    </cofactor>
</comment>
<feature type="domain" description="Acyl-CoA dehydrogenase/oxidase C-terminal" evidence="11">
    <location>
        <begin position="284"/>
        <end position="448"/>
    </location>
</feature>
<dbReference type="InterPro" id="IPR037069">
    <property type="entry name" value="AcylCoA_DH/ox_N_sf"/>
</dbReference>
<evidence type="ECO:0000256" key="7">
    <source>
        <dbReference type="ARBA" id="ARBA00058683"/>
    </source>
</evidence>
<evidence type="ECO:0000313" key="17">
    <source>
        <dbReference type="Proteomes" id="UP000198309"/>
    </source>
</evidence>
<accession>A0A239NAJ7</accession>
<dbReference type="AlphaFoldDB" id="A0A239NAJ7"/>
<dbReference type="PANTHER" id="PTHR42803:SF1">
    <property type="entry name" value="BROAD-SPECIFICITY LINEAR ACYL-COA DEHYDROGENASE FADE5"/>
    <property type="match status" value="1"/>
</dbReference>
<evidence type="ECO:0000256" key="1">
    <source>
        <dbReference type="ARBA" id="ARBA00001974"/>
    </source>
</evidence>
<dbReference type="Pfam" id="PF00441">
    <property type="entry name" value="Acyl-CoA_dh_1"/>
    <property type="match status" value="1"/>
</dbReference>
<feature type="domain" description="Acyl-CoA oxidase/dehydrogenase middle" evidence="12">
    <location>
        <begin position="162"/>
        <end position="266"/>
    </location>
</feature>
<dbReference type="EMBL" id="FNEC01000031">
    <property type="protein sequence ID" value="SDK19369.1"/>
    <property type="molecule type" value="Genomic_DNA"/>
</dbReference>
<evidence type="ECO:0000256" key="10">
    <source>
        <dbReference type="RuleBase" id="RU362125"/>
    </source>
</evidence>
<evidence type="ECO:0000313" key="16">
    <source>
        <dbReference type="EMBL" id="SNT51780.1"/>
    </source>
</evidence>
<evidence type="ECO:0000259" key="11">
    <source>
        <dbReference type="Pfam" id="PF00441"/>
    </source>
</evidence>
<evidence type="ECO:0000256" key="6">
    <source>
        <dbReference type="ARBA" id="ARBA00051388"/>
    </source>
</evidence>
<comment type="similarity">
    <text evidence="2 10">Belongs to the acyl-CoA dehydrogenase family.</text>
</comment>
<keyword evidence="17" id="KW-1185">Reference proteome</keyword>
<keyword evidence="5 10" id="KW-0560">Oxidoreductase</keyword>
<dbReference type="InterPro" id="IPR052166">
    <property type="entry name" value="Diverse_Acyl-CoA_DH"/>
</dbReference>
<dbReference type="InterPro" id="IPR009075">
    <property type="entry name" value="AcylCo_DH/oxidase_C"/>
</dbReference>
<dbReference type="EMBL" id="FZPC01000040">
    <property type="protein sequence ID" value="SNT51780.1"/>
    <property type="molecule type" value="Genomic_DNA"/>
</dbReference>
<dbReference type="Pfam" id="PF02770">
    <property type="entry name" value="Acyl-CoA_dh_M"/>
    <property type="match status" value="1"/>
</dbReference>
<dbReference type="Proteomes" id="UP000199693">
    <property type="component" value="Unassembled WGS sequence"/>
</dbReference>
<dbReference type="SUPFAM" id="SSF56645">
    <property type="entry name" value="Acyl-CoA dehydrogenase NM domain-like"/>
    <property type="match status" value="1"/>
</dbReference>
<dbReference type="FunFam" id="2.40.110.10:FF:000031">
    <property type="entry name" value="Acyl-CoA dehydrogenase, putative"/>
    <property type="match status" value="1"/>
</dbReference>
<reference evidence="15 18" key="1">
    <citation type="submission" date="2016-10" db="EMBL/GenBank/DDBJ databases">
        <authorList>
            <person name="de Groot N.N."/>
        </authorList>
    </citation>
    <scope>NUCLEOTIDE SEQUENCE [LARGE SCALE GENOMIC DNA]</scope>
    <source>
        <strain evidence="15 18">CCM 7361</strain>
    </source>
</reference>
<evidence type="ECO:0000259" key="13">
    <source>
        <dbReference type="Pfam" id="PF02771"/>
    </source>
</evidence>
<dbReference type="Gene3D" id="1.20.140.10">
    <property type="entry name" value="Butyryl-CoA Dehydrogenase, subunit A, domain 3"/>
    <property type="match status" value="1"/>
</dbReference>
<dbReference type="InterPro" id="IPR009100">
    <property type="entry name" value="AcylCoA_DH/oxidase_NM_dom_sf"/>
</dbReference>
<dbReference type="Gene3D" id="2.40.110.10">
    <property type="entry name" value="Butyryl-CoA Dehydrogenase, subunit A, domain 2"/>
    <property type="match status" value="1"/>
</dbReference>
<dbReference type="Proteomes" id="UP000198309">
    <property type="component" value="Unassembled WGS sequence"/>
</dbReference>
<evidence type="ECO:0000256" key="8">
    <source>
        <dbReference type="ARBA" id="ARBA00066694"/>
    </source>
</evidence>
<dbReference type="InterPro" id="IPR006091">
    <property type="entry name" value="Acyl-CoA_Oxase/DH_mid-dom"/>
</dbReference>
<proteinExistence type="inferred from homology"/>
<dbReference type="Pfam" id="PF02771">
    <property type="entry name" value="Acyl-CoA_dh_N"/>
    <property type="match status" value="1"/>
</dbReference>
<dbReference type="InterPro" id="IPR013786">
    <property type="entry name" value="AcylCoA_DH/ox_N"/>
</dbReference>
<gene>
    <name evidence="15" type="ORF">SAMN05216189_103135</name>
    <name evidence="16" type="ORF">SAMN06295949_14032</name>
</gene>
<evidence type="ECO:0000313" key="18">
    <source>
        <dbReference type="Proteomes" id="UP000199693"/>
    </source>
</evidence>
<feature type="domain" description="Acetyl-CoA dehydrogenase-like C-terminal" evidence="14">
    <location>
        <begin position="465"/>
        <end position="577"/>
    </location>
</feature>
<evidence type="ECO:0000256" key="2">
    <source>
        <dbReference type="ARBA" id="ARBA00009347"/>
    </source>
</evidence>
<reference evidence="16 17" key="2">
    <citation type="submission" date="2017-06" db="EMBL/GenBank/DDBJ databases">
        <authorList>
            <person name="Varghese N."/>
            <person name="Submissions S."/>
        </authorList>
    </citation>
    <scope>NUCLEOTIDE SEQUENCE [LARGE SCALE GENOMIC DNA]</scope>
    <source>
        <strain evidence="16 17">RLD-1</strain>
    </source>
</reference>
<name>A0A239NAJ7_9PSED</name>
<comment type="catalytic activity">
    <reaction evidence="6">
        <text>3-(methylsulfanyl)propanoyl-CoA + oxidized [electron-transfer flavoprotein] + H(+) = 3-(methylsulfanyl)acryloyl-CoA + reduced [electron-transfer flavoprotein]</text>
        <dbReference type="Rhea" id="RHEA:52612"/>
        <dbReference type="Rhea" id="RHEA-COMP:10685"/>
        <dbReference type="Rhea" id="RHEA-COMP:10686"/>
        <dbReference type="ChEBI" id="CHEBI:15378"/>
        <dbReference type="ChEBI" id="CHEBI:57692"/>
        <dbReference type="ChEBI" id="CHEBI:58307"/>
        <dbReference type="ChEBI" id="CHEBI:82815"/>
        <dbReference type="ChEBI" id="CHEBI:84994"/>
        <dbReference type="EC" id="1.3.99.41"/>
    </reaction>
    <physiologicalReaction direction="left-to-right" evidence="6">
        <dbReference type="Rhea" id="RHEA:52613"/>
    </physiologicalReaction>
</comment>
<keyword evidence="3 10" id="KW-0285">Flavoprotein</keyword>
<evidence type="ECO:0000313" key="15">
    <source>
        <dbReference type="EMBL" id="SDK19369.1"/>
    </source>
</evidence>
<dbReference type="Gene3D" id="1.10.540.10">
    <property type="entry name" value="Acyl-CoA dehydrogenase/oxidase, N-terminal domain"/>
    <property type="match status" value="1"/>
</dbReference>
<dbReference type="InterPro" id="IPR036250">
    <property type="entry name" value="AcylCo_DH-like_C"/>
</dbReference>
<evidence type="ECO:0000259" key="12">
    <source>
        <dbReference type="Pfam" id="PF02770"/>
    </source>
</evidence>
<evidence type="ECO:0000256" key="3">
    <source>
        <dbReference type="ARBA" id="ARBA00022630"/>
    </source>
</evidence>
<dbReference type="GO" id="GO:0016627">
    <property type="term" value="F:oxidoreductase activity, acting on the CH-CH group of donors"/>
    <property type="evidence" value="ECO:0007669"/>
    <property type="project" value="InterPro"/>
</dbReference>
<dbReference type="GO" id="GO:0050660">
    <property type="term" value="F:flavin adenine dinucleotide binding"/>
    <property type="evidence" value="ECO:0007669"/>
    <property type="project" value="InterPro"/>
</dbReference>
<evidence type="ECO:0000256" key="4">
    <source>
        <dbReference type="ARBA" id="ARBA00022827"/>
    </source>
</evidence>
<dbReference type="InterPro" id="IPR025878">
    <property type="entry name" value="Acyl-CoA_dh-like_C_dom"/>
</dbReference>
<keyword evidence="4 10" id="KW-0274">FAD</keyword>
<evidence type="ECO:0000259" key="14">
    <source>
        <dbReference type="Pfam" id="PF12806"/>
    </source>
</evidence>
<evidence type="ECO:0000256" key="9">
    <source>
        <dbReference type="ARBA" id="ARBA00069043"/>
    </source>
</evidence>
<dbReference type="InterPro" id="IPR046373">
    <property type="entry name" value="Acyl-CoA_Oxase/DH_mid-dom_sf"/>
</dbReference>
<dbReference type="Pfam" id="PF12806">
    <property type="entry name" value="Acyl-CoA_dh_C"/>
    <property type="match status" value="1"/>
</dbReference>
<comment type="function">
    <text evidence="7">Involved in the assimilation of dimethylsulphoniopropionate (DMSP), an important compound in the fixation of carbon in marine phytoplankton, by mediating the conversion of 3-(methylthio)propanoyl-CoA (MMPA-CoA) to 3-(methylthio)acryloyl-CoA (MTA-CoA).</text>
</comment>
<organism evidence="15 18">
    <name type="scientific">Pseudomonas delhiensis</name>
    <dbReference type="NCBI Taxonomy" id="366289"/>
    <lineage>
        <taxon>Bacteria</taxon>
        <taxon>Pseudomonadati</taxon>
        <taxon>Pseudomonadota</taxon>
        <taxon>Gammaproteobacteria</taxon>
        <taxon>Pseudomonadales</taxon>
        <taxon>Pseudomonadaceae</taxon>
        <taxon>Pseudomonas</taxon>
    </lineage>
</organism>
<dbReference type="EC" id="1.3.99.41" evidence="8"/>
<sequence length="592" mass="63583">MTPFNPPLADLRFVMENLLDLDALASLPSFEGMDAGLLATVCEEAGKFAAGVLAPLNQPADIEGVHWSPAGVRTAKGFDLAYQRCIEAGWNNVAVPAALGGQGLPCVASSAITEMFMAANKAFSMCPGLTLGAIEALEACASEALKARYLPPMVSGRWSGTMNLTEPQAGSDVGAIRCRATPDGSGGYRLQGQKIFISWGEQDLTENIVHLVLARLPDSPPGAKGISLFLVPKFLVNEDGSLGERNDVRCVSVEHKLGIHASPTCVMAYGDEGGAFGHLVGQPNRGLEAMFVMMNQARLTVGIEALGLSERAYQQALDYARQRQQGGDLAGNRNVPIIRHPDVRRMLLRMRVQTEAMRALALVIAQAQDFAQQHPQPEVRAAHLGFVELMTPVFKGWATETSLEVTSLAVQVHGGMGFVEETGVSQHYRDARIGTIYEGTTAIQANDLIGRKILRDSAGHLDGLLADMRAVAADLAEHPCSLGLRLGTAVQALEQAARQLRERFATEPEQVLAVAVPFLMLFGQVAGGWQWGRMVLAARAGLERAGADRDFLRAKLLAGEFYAEHILTGAPGLAQTVLLQRCPSLDWSETLF</sequence>
<dbReference type="RefSeq" id="WP_089394448.1">
    <property type="nucleotide sequence ID" value="NZ_FNEC01000031.1"/>
</dbReference>
<dbReference type="SUPFAM" id="SSF47203">
    <property type="entry name" value="Acyl-CoA dehydrogenase C-terminal domain-like"/>
    <property type="match status" value="1"/>
</dbReference>